<organism evidence="2 3">
    <name type="scientific">Aphanomyces astaci</name>
    <name type="common">Crayfish plague agent</name>
    <dbReference type="NCBI Taxonomy" id="112090"/>
    <lineage>
        <taxon>Eukaryota</taxon>
        <taxon>Sar</taxon>
        <taxon>Stramenopiles</taxon>
        <taxon>Oomycota</taxon>
        <taxon>Saprolegniomycetes</taxon>
        <taxon>Saprolegniales</taxon>
        <taxon>Verrucalvaceae</taxon>
        <taxon>Aphanomyces</taxon>
    </lineage>
</organism>
<dbReference type="EMBL" id="QUTI01020545">
    <property type="protein sequence ID" value="RLO09094.1"/>
    <property type="molecule type" value="Genomic_DNA"/>
</dbReference>
<accession>A0A9X8E4L1</accession>
<feature type="region of interest" description="Disordered" evidence="1">
    <location>
        <begin position="295"/>
        <end position="336"/>
    </location>
</feature>
<name>A0A9X8E4L1_APHAT</name>
<dbReference type="AlphaFoldDB" id="A0A9X8E4L1"/>
<feature type="compositionally biased region" description="Polar residues" evidence="1">
    <location>
        <begin position="304"/>
        <end position="314"/>
    </location>
</feature>
<protein>
    <submittedName>
        <fullName evidence="2">Uncharacterized protein</fullName>
    </submittedName>
</protein>
<proteinExistence type="predicted"/>
<feature type="region of interest" description="Disordered" evidence="1">
    <location>
        <begin position="380"/>
        <end position="429"/>
    </location>
</feature>
<evidence type="ECO:0000313" key="2">
    <source>
        <dbReference type="EMBL" id="RLO09094.1"/>
    </source>
</evidence>
<evidence type="ECO:0000256" key="1">
    <source>
        <dbReference type="SAM" id="MobiDB-lite"/>
    </source>
</evidence>
<reference evidence="2 3" key="1">
    <citation type="journal article" date="2018" name="J. Invertebr. Pathol.">
        <title>New genotyping method for the causative agent of crayfish plague (Aphanomyces astaci) based on whole genome data.</title>
        <authorList>
            <person name="Minardi D."/>
            <person name="Studholme D.J."/>
            <person name="van der Giezen M."/>
            <person name="Pretto T."/>
            <person name="Oidtmann B."/>
        </authorList>
    </citation>
    <scope>NUCLEOTIDE SEQUENCE [LARGE SCALE GENOMIC DNA]</scope>
    <source>
        <strain evidence="2 3">KB13</strain>
    </source>
</reference>
<dbReference type="Proteomes" id="UP000275652">
    <property type="component" value="Unassembled WGS sequence"/>
</dbReference>
<sequence length="510" mass="55996">MSCTASSAAATRRTLSVVHHLRGLDNFDEWHFELTTIVLQGEGLTTQATQCTGVEAKWSIKGLTCAFRVLDGDTKKLRRHIDDAVLRPSSEPPLPPPVLDDVAPKLIDPIMEYLAEHRSAKFLEARAAKAALEYLLKSEHADVERSIVLVYASLSEAVRRDAAVANLGQCAHCIIEWLRGKFCSEEQKFASAVDVYTKFHGFKFERYCSLDGSLATFDKLRKAVEKRESTTLSDSHLASVLLSALPDCIAHDVQVWRGARPSIPYTQLRELLPQHWHELTQKYPDFLGPKPTAHAVPVHGSGQAPETTRSSALRLSSYDGYGQTTGLSPWRSQRDMPREDRGYCDYCAHAGHRTIDCTKLSRAFHQNAVRRDFVFPPGWVAIPPGQLPPHGGGRRNQHGQGSGHSHPDERPTNRPRGGRGGGRGGRSAHHQVDVGALLNALQQGLAHAGQNRGGYAHGGRSQRGYDHAVIPTAATPKAANKESRLRADAINVTKVRFATTAIATTRAIAR</sequence>
<evidence type="ECO:0000313" key="3">
    <source>
        <dbReference type="Proteomes" id="UP000275652"/>
    </source>
</evidence>
<feature type="compositionally biased region" description="Polar residues" evidence="1">
    <location>
        <begin position="322"/>
        <end position="331"/>
    </location>
</feature>
<comment type="caution">
    <text evidence="2">The sequence shown here is derived from an EMBL/GenBank/DDBJ whole genome shotgun (WGS) entry which is preliminary data.</text>
</comment>
<gene>
    <name evidence="2" type="ORF">DYB28_013877</name>
</gene>